<dbReference type="GO" id="GO:0046872">
    <property type="term" value="F:metal ion binding"/>
    <property type="evidence" value="ECO:0007669"/>
    <property type="project" value="UniProtKB-KW"/>
</dbReference>
<comment type="cofactor">
    <cofactor evidence="1">
        <name>Ca(2+)</name>
        <dbReference type="ChEBI" id="CHEBI:29108"/>
    </cofactor>
</comment>
<dbReference type="EMBL" id="FQVW01000021">
    <property type="protein sequence ID" value="SHG22385.1"/>
    <property type="molecule type" value="Genomic_DNA"/>
</dbReference>
<evidence type="ECO:0000256" key="4">
    <source>
        <dbReference type="SAM" id="Phobius"/>
    </source>
</evidence>
<dbReference type="PANTHER" id="PTHR10357">
    <property type="entry name" value="ALPHA-AMYLASE FAMILY MEMBER"/>
    <property type="match status" value="1"/>
</dbReference>
<feature type="domain" description="Glycosyl hydrolase family 13 catalytic" evidence="5">
    <location>
        <begin position="38"/>
        <end position="373"/>
    </location>
</feature>
<dbReference type="Proteomes" id="UP000183988">
    <property type="component" value="Unassembled WGS sequence"/>
</dbReference>
<evidence type="ECO:0000313" key="6">
    <source>
        <dbReference type="EMBL" id="SHG22385.1"/>
    </source>
</evidence>
<dbReference type="SUPFAM" id="SSF51445">
    <property type="entry name" value="(Trans)glycosidases"/>
    <property type="match status" value="1"/>
</dbReference>
<evidence type="ECO:0000256" key="1">
    <source>
        <dbReference type="ARBA" id="ARBA00001913"/>
    </source>
</evidence>
<dbReference type="PANTHER" id="PTHR10357:SF215">
    <property type="entry name" value="ALPHA-AMYLASE 1"/>
    <property type="match status" value="1"/>
</dbReference>
<dbReference type="SMART" id="SM00642">
    <property type="entry name" value="Aamy"/>
    <property type="match status" value="1"/>
</dbReference>
<dbReference type="InterPro" id="IPR054174">
    <property type="entry name" value="Alpha-amylase-like_C"/>
</dbReference>
<keyword evidence="4" id="KW-0472">Membrane</keyword>
<dbReference type="Gene3D" id="2.60.40.1180">
    <property type="entry name" value="Golgi alpha-mannosidase II"/>
    <property type="match status" value="1"/>
</dbReference>
<dbReference type="OrthoDB" id="9805159at2"/>
<evidence type="ECO:0000259" key="5">
    <source>
        <dbReference type="SMART" id="SM00642"/>
    </source>
</evidence>
<keyword evidence="7" id="KW-1185">Reference proteome</keyword>
<proteinExistence type="predicted"/>
<name>A0A1M5I294_9BACI</name>
<keyword evidence="3" id="KW-0732">Signal</keyword>
<dbReference type="Gene3D" id="3.20.20.80">
    <property type="entry name" value="Glycosidases"/>
    <property type="match status" value="1"/>
</dbReference>
<dbReference type="STRING" id="930117.SAMN05216225_102116"/>
<sequence>MRKIGFLLGIIMILIYTYSVPNVQAETESVINQEIMYDMLIDRYNNGNYELDSQVDIDDPFAYHGGDIEGITKKLDDIQSLGITTIILSPIMENTDNGYHGYWIEDFYQVEEQFGTMEDLQNLVSEAHEREMKVILEFVPNYIATTHPFVEDNSKTEWIDDSIDFNSIDEPWVDHVVKLNQANEEVVSYLIDVAEFWINEANIDGYRIHHADQMLPSFLETFAAQIKEQYPDFYLIADLVEDDNALIYDNPNIDIIENEKLNEAIAEVFKNVDTPVSDIYEVWEESANKNSILYVDDKWTKRYTQVFSENGRNAQTVWQLVMTYMYTTPGVPVIFQGSEIPMYGEFPQNQRLVDFNSGEQDLKEFYTRISSLRQEFPVLQFGDFELVDSDRGMSLFKRTYQDETIYIAINNDSESRIVSINDLESGYQLRGILGDNIVRELDNGEYRIGIDREAAEVFFIEENTGLNWAFILPIVAVFIIFVVAVIYMTKKQKKREQVEGEK</sequence>
<keyword evidence="4" id="KW-1133">Transmembrane helix</keyword>
<evidence type="ECO:0000256" key="2">
    <source>
        <dbReference type="ARBA" id="ARBA00022723"/>
    </source>
</evidence>
<dbReference type="InterPro" id="IPR013780">
    <property type="entry name" value="Glyco_hydro_b"/>
</dbReference>
<dbReference type="SUPFAM" id="SSF51011">
    <property type="entry name" value="Glycosyl hydrolase domain"/>
    <property type="match status" value="1"/>
</dbReference>
<feature type="transmembrane region" description="Helical" evidence="4">
    <location>
        <begin position="468"/>
        <end position="487"/>
    </location>
</feature>
<organism evidence="6 7">
    <name type="scientific">Ornithinibacillus halophilus</name>
    <dbReference type="NCBI Taxonomy" id="930117"/>
    <lineage>
        <taxon>Bacteria</taxon>
        <taxon>Bacillati</taxon>
        <taxon>Bacillota</taxon>
        <taxon>Bacilli</taxon>
        <taxon>Bacillales</taxon>
        <taxon>Bacillaceae</taxon>
        <taxon>Ornithinibacillus</taxon>
    </lineage>
</organism>
<dbReference type="Pfam" id="PF00128">
    <property type="entry name" value="Alpha-amylase"/>
    <property type="match status" value="2"/>
</dbReference>
<protein>
    <submittedName>
        <fullName evidence="6">Alpha-amylase</fullName>
    </submittedName>
</protein>
<reference evidence="6 7" key="1">
    <citation type="submission" date="2016-11" db="EMBL/GenBank/DDBJ databases">
        <authorList>
            <person name="Jaros S."/>
            <person name="Januszkiewicz K."/>
            <person name="Wedrychowicz H."/>
        </authorList>
    </citation>
    <scope>NUCLEOTIDE SEQUENCE [LARGE SCALE GENOMIC DNA]</scope>
    <source>
        <strain evidence="6 7">IBRC-M 10683</strain>
    </source>
</reference>
<accession>A0A1M5I294</accession>
<keyword evidence="2" id="KW-0479">Metal-binding</keyword>
<evidence type="ECO:0000313" key="7">
    <source>
        <dbReference type="Proteomes" id="UP000183988"/>
    </source>
</evidence>
<dbReference type="AlphaFoldDB" id="A0A1M5I294"/>
<keyword evidence="4" id="KW-0812">Transmembrane</keyword>
<gene>
    <name evidence="6" type="ORF">SAMN05216225_102116</name>
</gene>
<dbReference type="GO" id="GO:0005975">
    <property type="term" value="P:carbohydrate metabolic process"/>
    <property type="evidence" value="ECO:0007669"/>
    <property type="project" value="InterPro"/>
</dbReference>
<dbReference type="InterPro" id="IPR006047">
    <property type="entry name" value="GH13_cat_dom"/>
</dbReference>
<dbReference type="Pfam" id="PF22026">
    <property type="entry name" value="Alpha-amylase_C_2"/>
    <property type="match status" value="1"/>
</dbReference>
<dbReference type="InterPro" id="IPR017853">
    <property type="entry name" value="GH"/>
</dbReference>
<evidence type="ECO:0000256" key="3">
    <source>
        <dbReference type="ARBA" id="ARBA00022729"/>
    </source>
</evidence>
<dbReference type="RefSeq" id="WP_072890460.1">
    <property type="nucleotide sequence ID" value="NZ_FQVW01000021.1"/>
</dbReference>